<comment type="caution">
    <text evidence="2">The sequence shown here is derived from an EMBL/GenBank/DDBJ whole genome shotgun (WGS) entry which is preliminary data.</text>
</comment>
<evidence type="ECO:0008006" key="4">
    <source>
        <dbReference type="Google" id="ProtNLM"/>
    </source>
</evidence>
<organism evidence="2 3">
    <name type="scientific">Exophiala bonariae</name>
    <dbReference type="NCBI Taxonomy" id="1690606"/>
    <lineage>
        <taxon>Eukaryota</taxon>
        <taxon>Fungi</taxon>
        <taxon>Dikarya</taxon>
        <taxon>Ascomycota</taxon>
        <taxon>Pezizomycotina</taxon>
        <taxon>Eurotiomycetes</taxon>
        <taxon>Chaetothyriomycetidae</taxon>
        <taxon>Chaetothyriales</taxon>
        <taxon>Herpotrichiellaceae</taxon>
        <taxon>Exophiala</taxon>
    </lineage>
</organism>
<feature type="region of interest" description="Disordered" evidence="1">
    <location>
        <begin position="29"/>
        <end position="73"/>
    </location>
</feature>
<keyword evidence="3" id="KW-1185">Reference proteome</keyword>
<feature type="compositionally biased region" description="Polar residues" evidence="1">
    <location>
        <begin position="56"/>
        <end position="67"/>
    </location>
</feature>
<proteinExistence type="predicted"/>
<name>A0AAV9NAG4_9EURO</name>
<dbReference type="Proteomes" id="UP001358417">
    <property type="component" value="Unassembled WGS sequence"/>
</dbReference>
<evidence type="ECO:0000313" key="2">
    <source>
        <dbReference type="EMBL" id="KAK5053143.1"/>
    </source>
</evidence>
<gene>
    <name evidence="2" type="ORF">LTR84_002117</name>
</gene>
<reference evidence="2 3" key="1">
    <citation type="submission" date="2023-08" db="EMBL/GenBank/DDBJ databases">
        <title>Black Yeasts Isolated from many extreme environments.</title>
        <authorList>
            <person name="Coleine C."/>
            <person name="Stajich J.E."/>
            <person name="Selbmann L."/>
        </authorList>
    </citation>
    <scope>NUCLEOTIDE SEQUENCE [LARGE SCALE GENOMIC DNA]</scope>
    <source>
        <strain evidence="2 3">CCFEE 5792</strain>
    </source>
</reference>
<sequence>MTAKCSNITIRFALPDGIKVSVRERELEDAARRSHAARAAHARRRQAREREAPSFQEPTQSNESTQVECAPENHTPQDVLVKSLISTTRELDQATTQVPVATYQLSLLEGNSDPFGSFSIKITPQINRVLAFMRDAIYPSIYYHNKFMSKINEGNPDRSNWISAGIGVQAWEFAIEGLHSEGASLACIASYLGNMAMLLPERARPNANRLALALATKSCSLLQKSLPTDGTSVNPAKARVLIAQIYFLYRASVVGEDRMSVAIYGPILKRFLVEGISQGLVDVVMLYQAAVDDIDFVSKFMCRPLFDYSWFGEISSGFWALAEPLLPLVGAEISTGVHRNVECKELRDYFTTARHMNTYAEHMIPESAWGPTAQKRLAYSWFATKSLWALGSALNLYLDLRDDRYTKSTSTATSGQRLTQAALTLGLVYYFRNMGHTTTIGSVDIRDCSASLMHELRATIAQALKMSTEKELHTYADAHLWVLFLGAFYERREWQRLGDAAGRWFRQKLVEKALQSNKATWAYLQPVLGRFFYMEWENPHGSTWFDDTVIEIMGDQYRHLQSKLMPADFLHSSKTVGHGNPHYHYHPPNIST</sequence>
<evidence type="ECO:0000256" key="1">
    <source>
        <dbReference type="SAM" id="MobiDB-lite"/>
    </source>
</evidence>
<protein>
    <recommendedName>
        <fullName evidence="4">Transcription factor domain-containing protein</fullName>
    </recommendedName>
</protein>
<dbReference type="EMBL" id="JAVRRD010000012">
    <property type="protein sequence ID" value="KAK5053143.1"/>
    <property type="molecule type" value="Genomic_DNA"/>
</dbReference>
<accession>A0AAV9NAG4</accession>
<dbReference type="GeneID" id="89970329"/>
<feature type="compositionally biased region" description="Basic residues" evidence="1">
    <location>
        <begin position="33"/>
        <end position="47"/>
    </location>
</feature>
<dbReference type="RefSeq" id="XP_064706585.1">
    <property type="nucleotide sequence ID" value="XM_064845731.1"/>
</dbReference>
<dbReference type="AlphaFoldDB" id="A0AAV9NAG4"/>
<evidence type="ECO:0000313" key="3">
    <source>
        <dbReference type="Proteomes" id="UP001358417"/>
    </source>
</evidence>